<dbReference type="NCBIfam" id="TIGR00229">
    <property type="entry name" value="sensory_box"/>
    <property type="match status" value="1"/>
</dbReference>
<dbReference type="Pfam" id="PF13426">
    <property type="entry name" value="PAS_9"/>
    <property type="match status" value="1"/>
</dbReference>
<evidence type="ECO:0000256" key="1">
    <source>
        <dbReference type="ARBA" id="ARBA00000085"/>
    </source>
</evidence>
<dbReference type="AlphaFoldDB" id="A0A0F9VQ14"/>
<evidence type="ECO:0000256" key="9">
    <source>
        <dbReference type="ARBA" id="ARBA00022777"/>
    </source>
</evidence>
<keyword evidence="10" id="KW-0067">ATP-binding</keyword>
<keyword evidence="6" id="KW-0808">Transferase</keyword>
<dbReference type="EC" id="2.7.13.3" evidence="2"/>
<evidence type="ECO:0000256" key="11">
    <source>
        <dbReference type="ARBA" id="ARBA00023026"/>
    </source>
</evidence>
<keyword evidence="5" id="KW-0288">FMN</keyword>
<dbReference type="InterPro" id="IPR000700">
    <property type="entry name" value="PAS-assoc_C"/>
</dbReference>
<organism evidence="13">
    <name type="scientific">marine sediment metagenome</name>
    <dbReference type="NCBI Taxonomy" id="412755"/>
    <lineage>
        <taxon>unclassified sequences</taxon>
        <taxon>metagenomes</taxon>
        <taxon>ecological metagenomes</taxon>
    </lineage>
</organism>
<dbReference type="Pfam" id="PF07536">
    <property type="entry name" value="HWE_HK"/>
    <property type="match status" value="1"/>
</dbReference>
<accession>A0A0F9VQ14</accession>
<dbReference type="PROSITE" id="PS50113">
    <property type="entry name" value="PAC"/>
    <property type="match status" value="1"/>
</dbReference>
<dbReference type="SUPFAM" id="SSF55785">
    <property type="entry name" value="PYP-like sensor domain (PAS domain)"/>
    <property type="match status" value="1"/>
</dbReference>
<dbReference type="InterPro" id="IPR000014">
    <property type="entry name" value="PAS"/>
</dbReference>
<evidence type="ECO:0000256" key="6">
    <source>
        <dbReference type="ARBA" id="ARBA00022679"/>
    </source>
</evidence>
<protein>
    <recommendedName>
        <fullName evidence="2">histidine kinase</fullName>
        <ecNumber evidence="2">2.7.13.3</ecNumber>
    </recommendedName>
</protein>
<comment type="caution">
    <text evidence="13">The sequence shown here is derived from an EMBL/GenBank/DDBJ whole genome shotgun (WGS) entry which is preliminary data.</text>
</comment>
<keyword evidence="9" id="KW-0418">Kinase</keyword>
<dbReference type="Gene3D" id="3.30.450.20">
    <property type="entry name" value="PAS domain"/>
    <property type="match status" value="1"/>
</dbReference>
<evidence type="ECO:0000256" key="4">
    <source>
        <dbReference type="ARBA" id="ARBA00022630"/>
    </source>
</evidence>
<evidence type="ECO:0000256" key="8">
    <source>
        <dbReference type="ARBA" id="ARBA00022741"/>
    </source>
</evidence>
<dbReference type="PANTHER" id="PTHR41523:SF7">
    <property type="entry name" value="HISTIDINE KINASE"/>
    <property type="match status" value="1"/>
</dbReference>
<comment type="catalytic activity">
    <reaction evidence="1">
        <text>ATP + protein L-histidine = ADP + protein N-phospho-L-histidine.</text>
        <dbReference type="EC" id="2.7.13.3"/>
    </reaction>
</comment>
<feature type="domain" description="PAC" evidence="12">
    <location>
        <begin position="119"/>
        <end position="171"/>
    </location>
</feature>
<reference evidence="13" key="1">
    <citation type="journal article" date="2015" name="Nature">
        <title>Complex archaea that bridge the gap between prokaryotes and eukaryotes.</title>
        <authorList>
            <person name="Spang A."/>
            <person name="Saw J.H."/>
            <person name="Jorgensen S.L."/>
            <person name="Zaremba-Niedzwiedzka K."/>
            <person name="Martijn J."/>
            <person name="Lind A.E."/>
            <person name="van Eijk R."/>
            <person name="Schleper C."/>
            <person name="Guy L."/>
            <person name="Ettema T.J."/>
        </authorList>
    </citation>
    <scope>NUCLEOTIDE SEQUENCE</scope>
</reference>
<keyword evidence="4" id="KW-0285">Flavoprotein</keyword>
<dbReference type="InterPro" id="IPR011102">
    <property type="entry name" value="Sig_transdc_His_kinase_HWE"/>
</dbReference>
<evidence type="ECO:0000256" key="10">
    <source>
        <dbReference type="ARBA" id="ARBA00022840"/>
    </source>
</evidence>
<dbReference type="GO" id="GO:0004673">
    <property type="term" value="F:protein histidine kinase activity"/>
    <property type="evidence" value="ECO:0007669"/>
    <property type="project" value="UniProtKB-EC"/>
</dbReference>
<proteinExistence type="predicted"/>
<evidence type="ECO:0000256" key="3">
    <source>
        <dbReference type="ARBA" id="ARBA00022553"/>
    </source>
</evidence>
<dbReference type="InterPro" id="IPR035965">
    <property type="entry name" value="PAS-like_dom_sf"/>
</dbReference>
<dbReference type="GO" id="GO:0005524">
    <property type="term" value="F:ATP binding"/>
    <property type="evidence" value="ECO:0007669"/>
    <property type="project" value="UniProtKB-KW"/>
</dbReference>
<gene>
    <name evidence="13" type="ORF">LCGC14_0379090</name>
</gene>
<evidence type="ECO:0000256" key="5">
    <source>
        <dbReference type="ARBA" id="ARBA00022643"/>
    </source>
</evidence>
<evidence type="ECO:0000313" key="13">
    <source>
        <dbReference type="EMBL" id="KKN75556.1"/>
    </source>
</evidence>
<keyword evidence="3" id="KW-0597">Phosphoprotein</keyword>
<evidence type="ECO:0000256" key="2">
    <source>
        <dbReference type="ARBA" id="ARBA00012438"/>
    </source>
</evidence>
<dbReference type="InterPro" id="IPR036890">
    <property type="entry name" value="HATPase_C_sf"/>
</dbReference>
<keyword evidence="11" id="KW-0843">Virulence</keyword>
<name>A0A0F9VQ14_9ZZZZ</name>
<keyword evidence="7" id="KW-0677">Repeat</keyword>
<evidence type="ECO:0000256" key="7">
    <source>
        <dbReference type="ARBA" id="ARBA00022737"/>
    </source>
</evidence>
<dbReference type="PANTHER" id="PTHR41523">
    <property type="entry name" value="TWO-COMPONENT SYSTEM SENSOR PROTEIN"/>
    <property type="match status" value="1"/>
</dbReference>
<dbReference type="Gene3D" id="3.30.565.10">
    <property type="entry name" value="Histidine kinase-like ATPase, C-terminal domain"/>
    <property type="match status" value="1"/>
</dbReference>
<evidence type="ECO:0000259" key="12">
    <source>
        <dbReference type="PROSITE" id="PS50113"/>
    </source>
</evidence>
<dbReference type="EMBL" id="LAZR01000307">
    <property type="protein sequence ID" value="KKN75556.1"/>
    <property type="molecule type" value="Genomic_DNA"/>
</dbReference>
<dbReference type="SMART" id="SM00911">
    <property type="entry name" value="HWE_HK"/>
    <property type="match status" value="1"/>
</dbReference>
<sequence>MPTQPTDKMATELLRLQEELAAKNVERDAHKTKTHKASHRLNFLEAVMETVPVGVVMADAEGKIIYGNSHVKKMVRHPVLHSGNADAYGEWVSFHEDGRRVESHEYPLARVIRDNEAHSQIDVNYQRGDGTRFWMRIIGEPVMDVDGKRIGATVALIDIDEERRLREAQNILIAELNHRVKNAFSVVKSIVSQSLRKMSIQRGVRETIDQRLNAYATAHSKLVGTSWDRAAVGAVAADVLEPIGNGRIILSGPEVEVPSRQALSFSMAFYELATNAMKYGALSVPEGRVHLTWEQTSNADGLFLELHWVETGGPAAEKPSETGFGSFITGRALEAETGGKIEPVFGPGGYEWHLEMPQQTEGRADE</sequence>
<keyword evidence="8" id="KW-0547">Nucleotide-binding</keyword>